<keyword evidence="5" id="KW-1185">Reference proteome</keyword>
<keyword evidence="2" id="KW-1133">Transmembrane helix</keyword>
<feature type="region of interest" description="Disordered" evidence="1">
    <location>
        <begin position="1"/>
        <end position="42"/>
    </location>
</feature>
<feature type="transmembrane region" description="Helical" evidence="2">
    <location>
        <begin position="100"/>
        <end position="126"/>
    </location>
</feature>
<dbReference type="Proteomes" id="UP000636458">
    <property type="component" value="Unassembled WGS sequence"/>
</dbReference>
<organism evidence="4 5">
    <name type="scientific">Lacisediminihabitans changchengi</name>
    <dbReference type="NCBI Taxonomy" id="2787634"/>
    <lineage>
        <taxon>Bacteria</taxon>
        <taxon>Bacillati</taxon>
        <taxon>Actinomycetota</taxon>
        <taxon>Actinomycetes</taxon>
        <taxon>Micrococcales</taxon>
        <taxon>Microbacteriaceae</taxon>
        <taxon>Lacisediminihabitans</taxon>
    </lineage>
</organism>
<feature type="transmembrane region" description="Helical" evidence="2">
    <location>
        <begin position="334"/>
        <end position="367"/>
    </location>
</feature>
<evidence type="ECO:0000313" key="4">
    <source>
        <dbReference type="EMBL" id="MBK4346407.1"/>
    </source>
</evidence>
<feature type="transmembrane region" description="Helical" evidence="2">
    <location>
        <begin position="196"/>
        <end position="225"/>
    </location>
</feature>
<feature type="transmembrane region" description="Helical" evidence="2">
    <location>
        <begin position="146"/>
        <end position="175"/>
    </location>
</feature>
<evidence type="ECO:0000259" key="3">
    <source>
        <dbReference type="Pfam" id="PF25231"/>
    </source>
</evidence>
<gene>
    <name evidence="4" type="ORF">IV501_02060</name>
</gene>
<sequence>MSEDQQQWQAPDAAAPVPPPAPADPNLPTAPPPAGYTYQPPAGYTAAQATGAPVMGSPAMGTPGWTPPPKPGLIPLRPLTLGDILGSSFRVLRRNPRATFGVSLLLQGIVTIVTIVVVGLVTFSVLSRVDFSTTEDAATIMDGAPFLIGLAALIPILFSVVIGALLQGIVVLEVSRAAVGEKQRAGALFRRLRGRIGALIGWSAIVAGVVLVAVGILVGLIVLFVATLGTAGIVLAVLLGLVGLLGGLVLYFWLGTRLSLVPSAIVLERLSIRDAFIRSWTLTRGYFWRTLGIELLVAVILNVAAQIASAPVSFLSPIIIGIVDPNGQNGPTTIAITVGVGVLTLILSLVVGSIVAVVQAAATALIYLDLRIRTEGLDLELARFVEARQSGEEPRDPYLPSATA</sequence>
<dbReference type="RefSeq" id="WP_200554739.1">
    <property type="nucleotide sequence ID" value="NZ_JAEPES010000001.1"/>
</dbReference>
<protein>
    <recommendedName>
        <fullName evidence="3">DUF7847 domain-containing protein</fullName>
    </recommendedName>
</protein>
<evidence type="ECO:0000313" key="5">
    <source>
        <dbReference type="Proteomes" id="UP000636458"/>
    </source>
</evidence>
<evidence type="ECO:0000256" key="1">
    <source>
        <dbReference type="SAM" id="MobiDB-lite"/>
    </source>
</evidence>
<proteinExistence type="predicted"/>
<keyword evidence="2" id="KW-0812">Transmembrane</keyword>
<feature type="transmembrane region" description="Helical" evidence="2">
    <location>
        <begin position="231"/>
        <end position="254"/>
    </location>
</feature>
<comment type="caution">
    <text evidence="4">The sequence shown here is derived from an EMBL/GenBank/DDBJ whole genome shotgun (WGS) entry which is preliminary data.</text>
</comment>
<accession>A0A934SK57</accession>
<feature type="domain" description="DUF7847" evidence="3">
    <location>
        <begin position="137"/>
        <end position="370"/>
    </location>
</feature>
<dbReference type="EMBL" id="JAEPES010000001">
    <property type="protein sequence ID" value="MBK4346407.1"/>
    <property type="molecule type" value="Genomic_DNA"/>
</dbReference>
<evidence type="ECO:0000256" key="2">
    <source>
        <dbReference type="SAM" id="Phobius"/>
    </source>
</evidence>
<dbReference type="AlphaFoldDB" id="A0A934SK57"/>
<dbReference type="Pfam" id="PF25231">
    <property type="entry name" value="DUF7847"/>
    <property type="match status" value="1"/>
</dbReference>
<reference evidence="4" key="1">
    <citation type="submission" date="2021-01" db="EMBL/GenBank/DDBJ databases">
        <title>Lacisediminihabitans sp. nov. strain G11-30, isolated from Antarctic Soil.</title>
        <authorList>
            <person name="Li J."/>
        </authorList>
    </citation>
    <scope>NUCLEOTIDE SEQUENCE</scope>
    <source>
        <strain evidence="4">G11-30</strain>
    </source>
</reference>
<name>A0A934SK57_9MICO</name>
<feature type="compositionally biased region" description="Pro residues" evidence="1">
    <location>
        <begin position="16"/>
        <end position="34"/>
    </location>
</feature>
<feature type="transmembrane region" description="Helical" evidence="2">
    <location>
        <begin position="295"/>
        <end position="322"/>
    </location>
</feature>
<keyword evidence="2" id="KW-0472">Membrane</keyword>
<dbReference type="InterPro" id="IPR057169">
    <property type="entry name" value="DUF7847"/>
</dbReference>